<organism evidence="1 2">
    <name type="scientific">Vibrio gazogenes</name>
    <dbReference type="NCBI Taxonomy" id="687"/>
    <lineage>
        <taxon>Bacteria</taxon>
        <taxon>Pseudomonadati</taxon>
        <taxon>Pseudomonadota</taxon>
        <taxon>Gammaproteobacteria</taxon>
        <taxon>Vibrionales</taxon>
        <taxon>Vibrionaceae</taxon>
        <taxon>Vibrio</taxon>
    </lineage>
</organism>
<accession>A0A1Z2SJZ6</accession>
<name>A0A1Z2SJZ6_VIBGA</name>
<dbReference type="Proteomes" id="UP000196708">
    <property type="component" value="Chromosome 2"/>
</dbReference>
<proteinExistence type="predicted"/>
<gene>
    <name evidence="1" type="ORF">BSQ33_16985</name>
</gene>
<dbReference type="RefSeq" id="WP_021018741.1">
    <property type="nucleotide sequence ID" value="NZ_CP018836.1"/>
</dbReference>
<dbReference type="OrthoDB" id="8636281at2"/>
<dbReference type="KEGG" id="vga:BSQ33_16985"/>
<protein>
    <submittedName>
        <fullName evidence="1">Uncharacterized protein</fullName>
    </submittedName>
</protein>
<evidence type="ECO:0000313" key="2">
    <source>
        <dbReference type="Proteomes" id="UP000196708"/>
    </source>
</evidence>
<dbReference type="EMBL" id="CP018836">
    <property type="protein sequence ID" value="ASA57455.1"/>
    <property type="molecule type" value="Genomic_DNA"/>
</dbReference>
<sequence>MAITPNQCTVFVQVWVDVNGLQQNSTRGCYAVSNRSQDSSGEGTADLTTKVITGSNVCWSVVPIDPQYSGDFTIAGVGVEHGWAQPPKPVAGKPNIFTGQLEEGTVSGHVNSNIVFSYNNGSQSNTVTLPITIVPVTA</sequence>
<reference evidence="1 2" key="1">
    <citation type="submission" date="2016-12" db="EMBL/GenBank/DDBJ databases">
        <authorList>
            <person name="Song W.-J."/>
            <person name="Kurnit D.M."/>
        </authorList>
    </citation>
    <scope>NUCLEOTIDE SEQUENCE [LARGE SCALE GENOMIC DNA]</scope>
    <source>
        <strain evidence="1 2">ATCC 43942</strain>
    </source>
</reference>
<evidence type="ECO:0000313" key="1">
    <source>
        <dbReference type="EMBL" id="ASA57455.1"/>
    </source>
</evidence>
<dbReference type="AlphaFoldDB" id="A0A1Z2SJZ6"/>